<dbReference type="InterPro" id="IPR011010">
    <property type="entry name" value="DNA_brk_join_enz"/>
</dbReference>
<dbReference type="GO" id="GO:0003677">
    <property type="term" value="F:DNA binding"/>
    <property type="evidence" value="ECO:0007669"/>
    <property type="project" value="InterPro"/>
</dbReference>
<dbReference type="Proteomes" id="UP000252706">
    <property type="component" value="Unassembled WGS sequence"/>
</dbReference>
<comment type="caution">
    <text evidence="1">The sequence shown here is derived from an EMBL/GenBank/DDBJ whole genome shotgun (WGS) entry which is preliminary data.</text>
</comment>
<evidence type="ECO:0008006" key="3">
    <source>
        <dbReference type="Google" id="ProtNLM"/>
    </source>
</evidence>
<dbReference type="SUPFAM" id="SSF56349">
    <property type="entry name" value="DNA breaking-rejoining enzymes"/>
    <property type="match status" value="1"/>
</dbReference>
<dbReference type="AlphaFoldDB" id="A0A366WPC6"/>
<accession>A0A366WPC6</accession>
<evidence type="ECO:0000313" key="1">
    <source>
        <dbReference type="EMBL" id="RBW51760.1"/>
    </source>
</evidence>
<organism evidence="1 2">
    <name type="scientific">Phaeobacter gallaeciensis</name>
    <dbReference type="NCBI Taxonomy" id="60890"/>
    <lineage>
        <taxon>Bacteria</taxon>
        <taxon>Pseudomonadati</taxon>
        <taxon>Pseudomonadota</taxon>
        <taxon>Alphaproteobacteria</taxon>
        <taxon>Rhodobacterales</taxon>
        <taxon>Roseobacteraceae</taxon>
        <taxon>Phaeobacter</taxon>
    </lineage>
</organism>
<name>A0A366WPC6_9RHOB</name>
<sequence length="130" mass="15381">MLISLEMRRAHVANLAEISGLAQPRMIEKNWALHVEMPKPQTGQRHQRWGDEHIQVFRKQWATDKPQRLTMELMLFTGMRICDAVRCGPRWVECDGWIKFKQKKTKGDVLFSFNRDLAEFVDNEAHEFLE</sequence>
<evidence type="ECO:0000313" key="2">
    <source>
        <dbReference type="Proteomes" id="UP000252706"/>
    </source>
</evidence>
<reference evidence="1 2" key="1">
    <citation type="submission" date="2018-07" db="EMBL/GenBank/DDBJ databases">
        <title>Modular assembly of carbohydrate-degrading microbial communities in the ocean.</title>
        <authorList>
            <person name="Enke T.N."/>
            <person name="Datta M.S."/>
            <person name="Schwartzman J.A."/>
            <person name="Cermak N."/>
            <person name="Schmitz D.A."/>
            <person name="Barrere J."/>
            <person name="Cordero O.X."/>
        </authorList>
    </citation>
    <scope>NUCLEOTIDE SEQUENCE [LARGE SCALE GENOMIC DNA]</scope>
    <source>
        <strain evidence="1 2">C3M10</strain>
    </source>
</reference>
<dbReference type="EMBL" id="QOCE01000043">
    <property type="protein sequence ID" value="RBW51760.1"/>
    <property type="molecule type" value="Genomic_DNA"/>
</dbReference>
<proteinExistence type="predicted"/>
<dbReference type="RefSeq" id="WP_113824794.1">
    <property type="nucleotide sequence ID" value="NZ_QOCE01000043.1"/>
</dbReference>
<protein>
    <recommendedName>
        <fullName evidence="3">Tyr recombinase domain-containing protein</fullName>
    </recommendedName>
</protein>
<gene>
    <name evidence="1" type="ORF">DS909_17690</name>
</gene>